<dbReference type="CDD" id="cd14279">
    <property type="entry name" value="CUE"/>
    <property type="match status" value="1"/>
</dbReference>
<dbReference type="SUPFAM" id="SSF160443">
    <property type="entry name" value="SMR domain-like"/>
    <property type="match status" value="1"/>
</dbReference>
<reference evidence="3" key="2">
    <citation type="submission" date="2014-06" db="EMBL/GenBank/DDBJ databases">
        <title>The complete genome of Blastobotrys (Arxula) adeninivorans LS3 - a yeast of biotechnological interest.</title>
        <authorList>
            <person name="Kunze G."/>
            <person name="Gaillardin C."/>
            <person name="Czernicka M."/>
            <person name="Durrens P."/>
            <person name="Martin T."/>
            <person name="Boer E."/>
            <person name="Gabaldon T."/>
            <person name="Cruz J."/>
            <person name="Talla E."/>
            <person name="Marck C."/>
            <person name="Goffeau A."/>
            <person name="Barbe V."/>
            <person name="Baret P."/>
            <person name="Baronian K."/>
            <person name="Beier S."/>
            <person name="Bleykasten C."/>
            <person name="Bode R."/>
            <person name="Casaregola S."/>
            <person name="Despons L."/>
            <person name="Fairhead C."/>
            <person name="Giersberg M."/>
            <person name="Gierski P."/>
            <person name="Hahnel U."/>
            <person name="Hartmann A."/>
            <person name="Jankowska D."/>
            <person name="Jubin C."/>
            <person name="Jung P."/>
            <person name="Lafontaine I."/>
            <person name="Leh-Louis V."/>
            <person name="Lemaire M."/>
            <person name="Marcet-Houben M."/>
            <person name="Mascher M."/>
            <person name="Morel G."/>
            <person name="Richard G.-F."/>
            <person name="Riechen J."/>
            <person name="Sacerdot C."/>
            <person name="Sarkar A."/>
            <person name="Savel G."/>
            <person name="Schacherer J."/>
            <person name="Sherman D."/>
            <person name="Straub M.-L."/>
            <person name="Stein N."/>
            <person name="Thierry A."/>
            <person name="Trautwein-Schult A."/>
            <person name="Westhof E."/>
            <person name="Worch S."/>
            <person name="Dujon B."/>
            <person name="Souciet J.-L."/>
            <person name="Wincker P."/>
            <person name="Scholz U."/>
            <person name="Neuveglise N."/>
        </authorList>
    </citation>
    <scope>NUCLEOTIDE SEQUENCE</scope>
    <source>
        <strain evidence="3">LS3</strain>
    </source>
</reference>
<feature type="compositionally biased region" description="Polar residues" evidence="1">
    <location>
        <begin position="185"/>
        <end position="209"/>
    </location>
</feature>
<dbReference type="GO" id="GO:0004519">
    <property type="term" value="F:endonuclease activity"/>
    <property type="evidence" value="ECO:0007669"/>
    <property type="project" value="TreeGrafter"/>
</dbReference>
<sequence>MGLEEEFPNLDSALIAAIVGDAESEDSARELLQALNVEATVDKDESAPFDTEDAPENPNVAFLAHSFPSIPTSVLQRKLDNCHGDVDRATDELLNARAIAEMEVDVYGQEFKSKKKGRNARRNDRNNDAQADASTRARDVEFLAKVLSIPTDEANRLYQNNDQSLAKLLATGSAAPAGSGPSAQHLKTTTLVPSTSSSKSNGPASVPSYSQVANLGSSMRSWSALEQDIQEAQRQSSASRSQMADVIRKGKSDPLYRSAISIYSERVSQTNSQSKAAMDAWYIKQLQEQSGQFSVDCHGVPSALAVEFAFTKLNAWAAREQYTTSPFTIITGSGQHSAGGHSKTKAMVRRQLKNEKYKFIESPGFFTVTEP</sequence>
<proteinExistence type="predicted"/>
<dbReference type="GO" id="GO:0005634">
    <property type="term" value="C:nucleus"/>
    <property type="evidence" value="ECO:0007669"/>
    <property type="project" value="TreeGrafter"/>
</dbReference>
<dbReference type="InterPro" id="IPR002625">
    <property type="entry name" value="Smr_dom"/>
</dbReference>
<gene>
    <name evidence="3" type="ORF">GNLVRS02_ARAD1C34936g</name>
</gene>
<dbReference type="InterPro" id="IPR009060">
    <property type="entry name" value="UBA-like_sf"/>
</dbReference>
<feature type="domain" description="Smr" evidence="2">
    <location>
        <begin position="292"/>
        <end position="371"/>
    </location>
</feature>
<evidence type="ECO:0000256" key="1">
    <source>
        <dbReference type="SAM" id="MobiDB-lite"/>
    </source>
</evidence>
<dbReference type="SMART" id="SM00463">
    <property type="entry name" value="SMR"/>
    <property type="match status" value="1"/>
</dbReference>
<reference evidence="3" key="1">
    <citation type="submission" date="2014-02" db="EMBL/GenBank/DDBJ databases">
        <authorList>
            <person name="Genoscope - CEA"/>
        </authorList>
    </citation>
    <scope>NUCLEOTIDE SEQUENCE</scope>
    <source>
        <strain evidence="3">LS3</strain>
    </source>
</reference>
<accession>A0A060T894</accession>
<dbReference type="EMBL" id="HG937693">
    <property type="protein sequence ID" value="CDP35411.1"/>
    <property type="molecule type" value="Genomic_DNA"/>
</dbReference>
<dbReference type="Gene3D" id="3.30.1370.110">
    <property type="match status" value="1"/>
</dbReference>
<dbReference type="PANTHER" id="PTHR46535">
    <property type="entry name" value="NEDD4-BINDING PROTEIN 2"/>
    <property type="match status" value="1"/>
</dbReference>
<evidence type="ECO:0000259" key="2">
    <source>
        <dbReference type="SMART" id="SM00463"/>
    </source>
</evidence>
<protein>
    <submittedName>
        <fullName evidence="3">ARAD1C34936p</fullName>
    </submittedName>
</protein>
<dbReference type="InterPro" id="IPR052772">
    <property type="entry name" value="Endo/PolyKinase_Domain-Protein"/>
</dbReference>
<dbReference type="PANTHER" id="PTHR46535:SF1">
    <property type="entry name" value="NEDD4-BINDING PROTEIN 2"/>
    <property type="match status" value="1"/>
</dbReference>
<evidence type="ECO:0000313" key="3">
    <source>
        <dbReference type="EMBL" id="CDP35411.1"/>
    </source>
</evidence>
<feature type="region of interest" description="Disordered" evidence="1">
    <location>
        <begin position="111"/>
        <end position="135"/>
    </location>
</feature>
<dbReference type="SUPFAM" id="SSF46934">
    <property type="entry name" value="UBA-like"/>
    <property type="match status" value="1"/>
</dbReference>
<name>A0A060T894_BLAAD</name>
<organism evidence="3">
    <name type="scientific">Blastobotrys adeninivorans</name>
    <name type="common">Yeast</name>
    <name type="synonym">Arxula adeninivorans</name>
    <dbReference type="NCBI Taxonomy" id="409370"/>
    <lineage>
        <taxon>Eukaryota</taxon>
        <taxon>Fungi</taxon>
        <taxon>Dikarya</taxon>
        <taxon>Ascomycota</taxon>
        <taxon>Saccharomycotina</taxon>
        <taxon>Dipodascomycetes</taxon>
        <taxon>Dipodascales</taxon>
        <taxon>Trichomonascaceae</taxon>
        <taxon>Blastobotrys</taxon>
    </lineage>
</organism>
<feature type="region of interest" description="Disordered" evidence="1">
    <location>
        <begin position="173"/>
        <end position="209"/>
    </location>
</feature>
<feature type="compositionally biased region" description="Low complexity" evidence="1">
    <location>
        <begin position="173"/>
        <end position="183"/>
    </location>
</feature>
<dbReference type="AlphaFoldDB" id="A0A060T894"/>
<dbReference type="InterPro" id="IPR036063">
    <property type="entry name" value="Smr_dom_sf"/>
</dbReference>